<dbReference type="AlphaFoldDB" id="A0A7J5MX11"/>
<name>A0A7J5MX11_BIFAD</name>
<protein>
    <submittedName>
        <fullName evidence="1">Uncharacterized protein</fullName>
    </submittedName>
</protein>
<sequence length="143" mass="15493">MGDGKMSMADRMTAHCASMRMVADLTRDYEAYEVFEDMRNLFGHAAEALENEPDSTVRPFMEGMARALATASHVVGSLNVPAMLGWLGPRDTKGETPGEACVYGDLLRLYTYLNDLYGHKAPWMGGQAGRALGAASQEPAGML</sequence>
<evidence type="ECO:0000313" key="2">
    <source>
        <dbReference type="Proteomes" id="UP000437631"/>
    </source>
</evidence>
<evidence type="ECO:0000313" key="1">
    <source>
        <dbReference type="EMBL" id="KAB5744690.1"/>
    </source>
</evidence>
<comment type="caution">
    <text evidence="1">The sequence shown here is derived from an EMBL/GenBank/DDBJ whole genome shotgun (WGS) entry which is preliminary data.</text>
</comment>
<proteinExistence type="predicted"/>
<gene>
    <name evidence="1" type="ORF">GA752_07885</name>
</gene>
<reference evidence="1 2" key="1">
    <citation type="journal article" date="2019" name="Nat. Med.">
        <title>A library of human gut bacterial isolates paired with longitudinal multiomics data enables mechanistic microbiome research.</title>
        <authorList>
            <person name="Poyet M."/>
            <person name="Groussin M."/>
            <person name="Gibbons S.M."/>
            <person name="Avila-Pacheco J."/>
            <person name="Jiang X."/>
            <person name="Kearney S.M."/>
            <person name="Perrotta A.R."/>
            <person name="Berdy B."/>
            <person name="Zhao S."/>
            <person name="Lieberman T.D."/>
            <person name="Swanson P.K."/>
            <person name="Smith M."/>
            <person name="Roesemann S."/>
            <person name="Alexander J.E."/>
            <person name="Rich S.A."/>
            <person name="Livny J."/>
            <person name="Vlamakis H."/>
            <person name="Clish C."/>
            <person name="Bullock K."/>
            <person name="Deik A."/>
            <person name="Scott J."/>
            <person name="Pierce K.A."/>
            <person name="Xavier R.J."/>
            <person name="Alm E.J."/>
        </authorList>
    </citation>
    <scope>NUCLEOTIDE SEQUENCE [LARGE SCALE GENOMIC DNA]</scope>
    <source>
        <strain evidence="1 2">BIOML-A190</strain>
    </source>
</reference>
<organism evidence="1 2">
    <name type="scientific">Bifidobacterium adolescentis</name>
    <dbReference type="NCBI Taxonomy" id="1680"/>
    <lineage>
        <taxon>Bacteria</taxon>
        <taxon>Bacillati</taxon>
        <taxon>Actinomycetota</taxon>
        <taxon>Actinomycetes</taxon>
        <taxon>Bifidobacteriales</taxon>
        <taxon>Bifidobacteriaceae</taxon>
        <taxon>Bifidobacterium</taxon>
    </lineage>
</organism>
<accession>A0A7J5MX11</accession>
<dbReference type="EMBL" id="WDLT01000009">
    <property type="protein sequence ID" value="KAB5744690.1"/>
    <property type="molecule type" value="Genomic_DNA"/>
</dbReference>
<dbReference type="Proteomes" id="UP000437631">
    <property type="component" value="Unassembled WGS sequence"/>
</dbReference>